<dbReference type="EMBL" id="JACHGV010000010">
    <property type="protein sequence ID" value="MBB6080122.1"/>
    <property type="molecule type" value="Genomic_DNA"/>
</dbReference>
<keyword evidence="3" id="KW-1185">Reference proteome</keyword>
<feature type="transmembrane region" description="Helical" evidence="1">
    <location>
        <begin position="12"/>
        <end position="38"/>
    </location>
</feature>
<sequence length="119" mass="12511">MADPEATERRRLALAAGVDTCKHVLTLTTAVVTLTISFAKDISADASASDLLWLRLSWLSHAVSVLAGVITLLALAGTTHEADENRSIYATNIRLPAAVQMIFFGLGVGFVVAFGALAV</sequence>
<dbReference type="RefSeq" id="WP_184564830.1">
    <property type="nucleotide sequence ID" value="NZ_BAAARS010000011.1"/>
</dbReference>
<evidence type="ECO:0000313" key="2">
    <source>
        <dbReference type="EMBL" id="MBB6080122.1"/>
    </source>
</evidence>
<dbReference type="AlphaFoldDB" id="A0A7W9WIM1"/>
<feature type="transmembrane region" description="Helical" evidence="1">
    <location>
        <begin position="58"/>
        <end position="76"/>
    </location>
</feature>
<organism evidence="2 3">
    <name type="scientific">Streptomyces paradoxus</name>
    <dbReference type="NCBI Taxonomy" id="66375"/>
    <lineage>
        <taxon>Bacteria</taxon>
        <taxon>Bacillati</taxon>
        <taxon>Actinomycetota</taxon>
        <taxon>Actinomycetes</taxon>
        <taxon>Kitasatosporales</taxon>
        <taxon>Streptomycetaceae</taxon>
        <taxon>Streptomyces</taxon>
    </lineage>
</organism>
<keyword evidence="1" id="KW-1133">Transmembrane helix</keyword>
<accession>A0A7W9WIM1</accession>
<keyword evidence="1" id="KW-0472">Membrane</keyword>
<gene>
    <name evidence="2" type="ORF">HNR57_006066</name>
</gene>
<comment type="caution">
    <text evidence="2">The sequence shown here is derived from an EMBL/GenBank/DDBJ whole genome shotgun (WGS) entry which is preliminary data.</text>
</comment>
<reference evidence="2 3" key="1">
    <citation type="submission" date="2020-08" db="EMBL/GenBank/DDBJ databases">
        <title>Genomic Encyclopedia of Type Strains, Phase IV (KMG-IV): sequencing the most valuable type-strain genomes for metagenomic binning, comparative biology and taxonomic classification.</title>
        <authorList>
            <person name="Goeker M."/>
        </authorList>
    </citation>
    <scope>NUCLEOTIDE SEQUENCE [LARGE SCALE GENOMIC DNA]</scope>
    <source>
        <strain evidence="2 3">DSM 43350</strain>
    </source>
</reference>
<feature type="transmembrane region" description="Helical" evidence="1">
    <location>
        <begin position="97"/>
        <end position="118"/>
    </location>
</feature>
<keyword evidence="1" id="KW-0812">Transmembrane</keyword>
<evidence type="ECO:0000313" key="3">
    <source>
        <dbReference type="Proteomes" id="UP000591537"/>
    </source>
</evidence>
<name>A0A7W9WIM1_9ACTN</name>
<proteinExistence type="predicted"/>
<dbReference type="Proteomes" id="UP000591537">
    <property type="component" value="Unassembled WGS sequence"/>
</dbReference>
<protein>
    <submittedName>
        <fullName evidence="2">Uncharacterized protein</fullName>
    </submittedName>
</protein>
<evidence type="ECO:0000256" key="1">
    <source>
        <dbReference type="SAM" id="Phobius"/>
    </source>
</evidence>